<dbReference type="EMBL" id="VSSQ01000079">
    <property type="protein sequence ID" value="MPL74318.1"/>
    <property type="molecule type" value="Genomic_DNA"/>
</dbReference>
<protein>
    <submittedName>
        <fullName evidence="2">Uncharacterized protein</fullName>
    </submittedName>
</protein>
<gene>
    <name evidence="2" type="ORF">SDC9_20129</name>
</gene>
<keyword evidence="1" id="KW-0472">Membrane</keyword>
<keyword evidence="1" id="KW-1133">Transmembrane helix</keyword>
<feature type="transmembrane region" description="Helical" evidence="1">
    <location>
        <begin position="12"/>
        <end position="34"/>
    </location>
</feature>
<name>A0A644U5U8_9ZZZZ</name>
<comment type="caution">
    <text evidence="2">The sequence shown here is derived from an EMBL/GenBank/DDBJ whole genome shotgun (WGS) entry which is preliminary data.</text>
</comment>
<sequence length="93" mass="10988">MKKSNKFKKESFALSFWLIKTIPAKSMVFIKLIWLQMRVFRQKRFFAASLRYFRANPVPLVESEQTASGFPPIKPEFAVRKYRLEAVLEQTSL</sequence>
<keyword evidence="1" id="KW-0812">Transmembrane</keyword>
<evidence type="ECO:0000313" key="2">
    <source>
        <dbReference type="EMBL" id="MPL74318.1"/>
    </source>
</evidence>
<accession>A0A644U5U8</accession>
<reference evidence="2" key="1">
    <citation type="submission" date="2019-08" db="EMBL/GenBank/DDBJ databases">
        <authorList>
            <person name="Kucharzyk K."/>
            <person name="Murdoch R.W."/>
            <person name="Higgins S."/>
            <person name="Loffler F."/>
        </authorList>
    </citation>
    <scope>NUCLEOTIDE SEQUENCE</scope>
</reference>
<proteinExistence type="predicted"/>
<evidence type="ECO:0000256" key="1">
    <source>
        <dbReference type="SAM" id="Phobius"/>
    </source>
</evidence>
<dbReference type="AlphaFoldDB" id="A0A644U5U8"/>
<organism evidence="2">
    <name type="scientific">bioreactor metagenome</name>
    <dbReference type="NCBI Taxonomy" id="1076179"/>
    <lineage>
        <taxon>unclassified sequences</taxon>
        <taxon>metagenomes</taxon>
        <taxon>ecological metagenomes</taxon>
    </lineage>
</organism>